<reference evidence="1 2" key="1">
    <citation type="submission" date="2019-02" db="EMBL/GenBank/DDBJ databases">
        <title>Deep-cultivation of Planctomycetes and their phenomic and genomic characterization uncovers novel biology.</title>
        <authorList>
            <person name="Wiegand S."/>
            <person name="Jogler M."/>
            <person name="Boedeker C."/>
            <person name="Pinto D."/>
            <person name="Vollmers J."/>
            <person name="Rivas-Marin E."/>
            <person name="Kohn T."/>
            <person name="Peeters S.H."/>
            <person name="Heuer A."/>
            <person name="Rast P."/>
            <person name="Oberbeckmann S."/>
            <person name="Bunk B."/>
            <person name="Jeske O."/>
            <person name="Meyerdierks A."/>
            <person name="Storesund J.E."/>
            <person name="Kallscheuer N."/>
            <person name="Luecker S."/>
            <person name="Lage O.M."/>
            <person name="Pohl T."/>
            <person name="Merkel B.J."/>
            <person name="Hornburger P."/>
            <person name="Mueller R.-W."/>
            <person name="Bruemmer F."/>
            <person name="Labrenz M."/>
            <person name="Spormann A.M."/>
            <person name="Op Den Camp H."/>
            <person name="Overmann J."/>
            <person name="Amann R."/>
            <person name="Jetten M.S.M."/>
            <person name="Mascher T."/>
            <person name="Medema M.H."/>
            <person name="Devos D.P."/>
            <person name="Kaster A.-K."/>
            <person name="Ovreas L."/>
            <person name="Rohde M."/>
            <person name="Galperin M.Y."/>
            <person name="Jogler C."/>
        </authorList>
    </citation>
    <scope>NUCLEOTIDE SEQUENCE [LARGE SCALE GENOMIC DNA]</scope>
    <source>
        <strain evidence="1 2">Pla144</strain>
    </source>
</reference>
<organism evidence="1 2">
    <name type="scientific">Bythopirellula polymerisocia</name>
    <dbReference type="NCBI Taxonomy" id="2528003"/>
    <lineage>
        <taxon>Bacteria</taxon>
        <taxon>Pseudomonadati</taxon>
        <taxon>Planctomycetota</taxon>
        <taxon>Planctomycetia</taxon>
        <taxon>Pirellulales</taxon>
        <taxon>Lacipirellulaceae</taxon>
        <taxon>Bythopirellula</taxon>
    </lineage>
</organism>
<comment type="caution">
    <text evidence="1">The sequence shown here is derived from an EMBL/GenBank/DDBJ whole genome shotgun (WGS) entry which is preliminary data.</text>
</comment>
<keyword evidence="2" id="KW-1185">Reference proteome</keyword>
<evidence type="ECO:0000313" key="2">
    <source>
        <dbReference type="Proteomes" id="UP000318437"/>
    </source>
</evidence>
<dbReference type="EMBL" id="SJPS01000006">
    <property type="protein sequence ID" value="TWU23666.1"/>
    <property type="molecule type" value="Genomic_DNA"/>
</dbReference>
<proteinExistence type="predicted"/>
<name>A0A5C6CKL3_9BACT</name>
<accession>A0A5C6CKL3</accession>
<evidence type="ECO:0000313" key="1">
    <source>
        <dbReference type="EMBL" id="TWU23666.1"/>
    </source>
</evidence>
<gene>
    <name evidence="1" type="ORF">Pla144_38410</name>
</gene>
<dbReference type="Proteomes" id="UP000318437">
    <property type="component" value="Unassembled WGS sequence"/>
</dbReference>
<sequence length="101" mass="11352">MIYFCGKDAAICFAHSQWQYALKMSLWYCQHDASNRLRYAKSICSPVQFPGLSGISWVFFSESNTPRRFRSVQSLDSYRGCHPGSISQANSASVRIGSLST</sequence>
<dbReference type="AlphaFoldDB" id="A0A5C6CKL3"/>
<protein>
    <submittedName>
        <fullName evidence="1">Uncharacterized protein</fullName>
    </submittedName>
</protein>